<reference evidence="7 8" key="1">
    <citation type="journal article" date="2019" name="Int. J. Syst. Evol. Microbiol.">
        <title>The Global Catalogue of Microorganisms (GCM) 10K type strain sequencing project: providing services to taxonomists for standard genome sequencing and annotation.</title>
        <authorList>
            <consortium name="The Broad Institute Genomics Platform"/>
            <consortium name="The Broad Institute Genome Sequencing Center for Infectious Disease"/>
            <person name="Wu L."/>
            <person name="Ma J."/>
        </authorList>
    </citation>
    <scope>NUCLEOTIDE SEQUENCE [LARGE SCALE GENOMIC DNA]</scope>
    <source>
        <strain evidence="7 8">JCM 5062</strain>
    </source>
</reference>
<dbReference type="SMART" id="SM00342">
    <property type="entry name" value="HTH_ARAC"/>
    <property type="match status" value="1"/>
</dbReference>
<feature type="compositionally biased region" description="Basic and acidic residues" evidence="5">
    <location>
        <begin position="309"/>
        <end position="319"/>
    </location>
</feature>
<dbReference type="Gene3D" id="2.60.120.10">
    <property type="entry name" value="Jelly Rolls"/>
    <property type="match status" value="1"/>
</dbReference>
<keyword evidence="2" id="KW-0238">DNA-binding</keyword>
<dbReference type="PANTHER" id="PTHR46796">
    <property type="entry name" value="HTH-TYPE TRANSCRIPTIONAL ACTIVATOR RHAS-RELATED"/>
    <property type="match status" value="1"/>
</dbReference>
<dbReference type="PROSITE" id="PS01124">
    <property type="entry name" value="HTH_ARAC_FAMILY_2"/>
    <property type="match status" value="1"/>
</dbReference>
<accession>A0ABN3MKR7</accession>
<evidence type="ECO:0000256" key="2">
    <source>
        <dbReference type="ARBA" id="ARBA00023125"/>
    </source>
</evidence>
<dbReference type="PRINTS" id="PR00032">
    <property type="entry name" value="HTHARAC"/>
</dbReference>
<gene>
    <name evidence="7" type="ORF">GCM10010393_40510</name>
</gene>
<dbReference type="SUPFAM" id="SSF46689">
    <property type="entry name" value="Homeodomain-like"/>
    <property type="match status" value="1"/>
</dbReference>
<name>A0ABN3MKR7_9ACTN</name>
<dbReference type="InterPro" id="IPR050204">
    <property type="entry name" value="AraC_XylS_family_regulators"/>
</dbReference>
<dbReference type="Gene3D" id="1.10.10.60">
    <property type="entry name" value="Homeodomain-like"/>
    <property type="match status" value="2"/>
</dbReference>
<dbReference type="InterPro" id="IPR037923">
    <property type="entry name" value="HTH-like"/>
</dbReference>
<dbReference type="SUPFAM" id="SSF51215">
    <property type="entry name" value="Regulatory protein AraC"/>
    <property type="match status" value="1"/>
</dbReference>
<dbReference type="InterPro" id="IPR020449">
    <property type="entry name" value="Tscrpt_reg_AraC-type_HTH"/>
</dbReference>
<dbReference type="InterPro" id="IPR018060">
    <property type="entry name" value="HTH_AraC"/>
</dbReference>
<keyword evidence="4" id="KW-0804">Transcription</keyword>
<feature type="domain" description="HTH araC/xylS-type" evidence="6">
    <location>
        <begin position="202"/>
        <end position="300"/>
    </location>
</feature>
<dbReference type="PROSITE" id="PS00041">
    <property type="entry name" value="HTH_ARAC_FAMILY_1"/>
    <property type="match status" value="1"/>
</dbReference>
<evidence type="ECO:0000256" key="4">
    <source>
        <dbReference type="ARBA" id="ARBA00023163"/>
    </source>
</evidence>
<feature type="region of interest" description="Disordered" evidence="5">
    <location>
        <begin position="297"/>
        <end position="325"/>
    </location>
</feature>
<protein>
    <submittedName>
        <fullName evidence="7">AraC family transcriptional regulator</fullName>
    </submittedName>
</protein>
<proteinExistence type="predicted"/>
<dbReference type="Proteomes" id="UP001499942">
    <property type="component" value="Unassembled WGS sequence"/>
</dbReference>
<evidence type="ECO:0000313" key="7">
    <source>
        <dbReference type="EMBL" id="GAA2503827.1"/>
    </source>
</evidence>
<evidence type="ECO:0000259" key="6">
    <source>
        <dbReference type="PROSITE" id="PS01124"/>
    </source>
</evidence>
<dbReference type="EMBL" id="BAAASR010000021">
    <property type="protein sequence ID" value="GAA2503827.1"/>
    <property type="molecule type" value="Genomic_DNA"/>
</dbReference>
<sequence length="325" mass="35265">MRGTTVLPGTPCAAPVAGVLPMHRLEVPMPNALPFAIGTFDTIGPMSRAAFPHRHTFYEIVHVTAGTGTHVLDLTRWELRPPHLCVIAPGQVHHWENAAGLDGSVVLFTEDFLLDHPGDRDVLRGLAGHPWLTLDEHDHERTGRLVAELHEEYRRGAEGFESVLRALLHILVVRTARLPAPVTTITAAVPSGPATRPGAVADAFARLLARTDPDLWSVRACAERIGVTTGYLTEAVKAATGRTPGQLVREARAHEAKRLLAHTDLTVRQVAARAGFADPAYFCRFFRRETGLSPGAFRRGGETHGGGGIHHDHRIESIARPEPAA</sequence>
<keyword evidence="1" id="KW-0805">Transcription regulation</keyword>
<organism evidence="7 8">
    <name type="scientific">Streptomyces gobitricini</name>
    <dbReference type="NCBI Taxonomy" id="68211"/>
    <lineage>
        <taxon>Bacteria</taxon>
        <taxon>Bacillati</taxon>
        <taxon>Actinomycetota</taxon>
        <taxon>Actinomycetes</taxon>
        <taxon>Kitasatosporales</taxon>
        <taxon>Streptomycetaceae</taxon>
        <taxon>Streptomyces</taxon>
    </lineage>
</organism>
<dbReference type="InterPro" id="IPR009057">
    <property type="entry name" value="Homeodomain-like_sf"/>
</dbReference>
<dbReference type="InterPro" id="IPR014710">
    <property type="entry name" value="RmlC-like_jellyroll"/>
</dbReference>
<evidence type="ECO:0000256" key="1">
    <source>
        <dbReference type="ARBA" id="ARBA00023015"/>
    </source>
</evidence>
<keyword evidence="8" id="KW-1185">Reference proteome</keyword>
<dbReference type="InterPro" id="IPR003313">
    <property type="entry name" value="AraC-bd"/>
</dbReference>
<dbReference type="Pfam" id="PF02311">
    <property type="entry name" value="AraC_binding"/>
    <property type="match status" value="1"/>
</dbReference>
<evidence type="ECO:0000256" key="3">
    <source>
        <dbReference type="ARBA" id="ARBA00023159"/>
    </source>
</evidence>
<evidence type="ECO:0000256" key="5">
    <source>
        <dbReference type="SAM" id="MobiDB-lite"/>
    </source>
</evidence>
<dbReference type="Pfam" id="PF12833">
    <property type="entry name" value="HTH_18"/>
    <property type="match status" value="1"/>
</dbReference>
<evidence type="ECO:0000313" key="8">
    <source>
        <dbReference type="Proteomes" id="UP001499942"/>
    </source>
</evidence>
<dbReference type="InterPro" id="IPR018062">
    <property type="entry name" value="HTH_AraC-typ_CS"/>
</dbReference>
<keyword evidence="3" id="KW-0010">Activator</keyword>
<dbReference type="RefSeq" id="WP_344363205.1">
    <property type="nucleotide sequence ID" value="NZ_BAAASR010000021.1"/>
</dbReference>
<comment type="caution">
    <text evidence="7">The sequence shown here is derived from an EMBL/GenBank/DDBJ whole genome shotgun (WGS) entry which is preliminary data.</text>
</comment>